<feature type="domain" description="tRNA/rRNA methyltransferase SpoU type" evidence="4">
    <location>
        <begin position="153"/>
        <end position="294"/>
    </location>
</feature>
<reference evidence="5" key="1">
    <citation type="submission" date="2021-02" db="EMBL/GenBank/DDBJ databases">
        <authorList>
            <person name="Nowell W R."/>
        </authorList>
    </citation>
    <scope>NUCLEOTIDE SEQUENCE</scope>
</reference>
<keyword evidence="3" id="KW-1133">Transmembrane helix</keyword>
<dbReference type="InterPro" id="IPR029026">
    <property type="entry name" value="tRNA_m1G_MTases_N"/>
</dbReference>
<dbReference type="Gene3D" id="3.40.1280.10">
    <property type="match status" value="1"/>
</dbReference>
<dbReference type="InterPro" id="IPR029028">
    <property type="entry name" value="Alpha/beta_knot_MTases"/>
</dbReference>
<dbReference type="AlphaFoldDB" id="A0A813UP10"/>
<dbReference type="CDD" id="cd18091">
    <property type="entry name" value="SpoU-like_TRM3-like"/>
    <property type="match status" value="1"/>
</dbReference>
<evidence type="ECO:0000313" key="5">
    <source>
        <dbReference type="EMBL" id="CAF0832547.1"/>
    </source>
</evidence>
<dbReference type="InterPro" id="IPR044748">
    <property type="entry name" value="Trm3/TARBP1_C"/>
</dbReference>
<dbReference type="InterPro" id="IPR001537">
    <property type="entry name" value="SpoU_MeTrfase"/>
</dbReference>
<evidence type="ECO:0000256" key="1">
    <source>
        <dbReference type="ARBA" id="ARBA00022603"/>
    </source>
</evidence>
<proteinExistence type="predicted"/>
<keyword evidence="3" id="KW-0812">Transmembrane</keyword>
<evidence type="ECO:0000256" key="3">
    <source>
        <dbReference type="SAM" id="Phobius"/>
    </source>
</evidence>
<evidence type="ECO:0000259" key="4">
    <source>
        <dbReference type="Pfam" id="PF00588"/>
    </source>
</evidence>
<dbReference type="Pfam" id="PF00588">
    <property type="entry name" value="SpoU_methylase"/>
    <property type="match status" value="1"/>
</dbReference>
<protein>
    <recommendedName>
        <fullName evidence="4">tRNA/rRNA methyltransferase SpoU type domain-containing protein</fullName>
    </recommendedName>
</protein>
<dbReference type="PANTHER" id="PTHR12029:SF11">
    <property type="entry name" value="METHYLTRANSFERASE TARBP1-RELATED"/>
    <property type="match status" value="1"/>
</dbReference>
<dbReference type="GO" id="GO:0016423">
    <property type="term" value="F:tRNA (guanine) methyltransferase activity"/>
    <property type="evidence" value="ECO:0007669"/>
    <property type="project" value="InterPro"/>
</dbReference>
<dbReference type="GO" id="GO:0030488">
    <property type="term" value="P:tRNA methylation"/>
    <property type="evidence" value="ECO:0007669"/>
    <property type="project" value="InterPro"/>
</dbReference>
<feature type="transmembrane region" description="Helical" evidence="3">
    <location>
        <begin position="20"/>
        <end position="42"/>
    </location>
</feature>
<comment type="caution">
    <text evidence="5">The sequence shown here is derived from an EMBL/GenBank/DDBJ whole genome shotgun (WGS) entry which is preliminary data.</text>
</comment>
<organism evidence="5 6">
    <name type="scientific">Adineta steineri</name>
    <dbReference type="NCBI Taxonomy" id="433720"/>
    <lineage>
        <taxon>Eukaryota</taxon>
        <taxon>Metazoa</taxon>
        <taxon>Spiralia</taxon>
        <taxon>Gnathifera</taxon>
        <taxon>Rotifera</taxon>
        <taxon>Eurotatoria</taxon>
        <taxon>Bdelloidea</taxon>
        <taxon>Adinetida</taxon>
        <taxon>Adinetidae</taxon>
        <taxon>Adineta</taxon>
    </lineage>
</organism>
<keyword evidence="3" id="KW-0472">Membrane</keyword>
<evidence type="ECO:0000256" key="2">
    <source>
        <dbReference type="ARBA" id="ARBA00022679"/>
    </source>
</evidence>
<sequence>MASNRRILTAIQSLIPIQIFIGYCFCVSGFLVNFIQLLSKIIIWPFHKQLYRRVNYYLGTLLWSQLTFIYTWWADSDVTVFVDPKDLEYLKHEYALNLVNHRYEIDWLVGLVDIGPNQDEESSSTIQHKANPYPVVESLDDTELRGSIKRTQLIVVASLIDKQTNLGGLCRTGEVFGVKEMVIGSIRILEDQQFLNLSMTAHKWLRIKQVQERELKDYLIDMQAQGYTIVAVEQTVNSQSLYEYQFLEKTLLLLGNEREGIRADLLSLVDVTVEIPQAGVIRSLNVHVSGALCVSEYARKYLNFMK</sequence>
<keyword evidence="2" id="KW-0808">Transferase</keyword>
<accession>A0A813UP10</accession>
<dbReference type="InterPro" id="IPR045330">
    <property type="entry name" value="TRM3/TARBP1"/>
</dbReference>
<name>A0A813UP10_9BILA</name>
<keyword evidence="1" id="KW-0489">Methyltransferase</keyword>
<dbReference type="Proteomes" id="UP000663845">
    <property type="component" value="Unassembled WGS sequence"/>
</dbReference>
<evidence type="ECO:0000313" key="6">
    <source>
        <dbReference type="Proteomes" id="UP000663845"/>
    </source>
</evidence>
<dbReference type="SUPFAM" id="SSF75217">
    <property type="entry name" value="alpha/beta knot"/>
    <property type="match status" value="1"/>
</dbReference>
<gene>
    <name evidence="5" type="ORF">JYZ213_LOCUS6916</name>
</gene>
<dbReference type="PANTHER" id="PTHR12029">
    <property type="entry name" value="RNA METHYLTRANSFERASE"/>
    <property type="match status" value="1"/>
</dbReference>
<dbReference type="GO" id="GO:0003723">
    <property type="term" value="F:RNA binding"/>
    <property type="evidence" value="ECO:0007669"/>
    <property type="project" value="InterPro"/>
</dbReference>
<dbReference type="EMBL" id="CAJNOG010000044">
    <property type="protein sequence ID" value="CAF0832547.1"/>
    <property type="molecule type" value="Genomic_DNA"/>
</dbReference>